<reference evidence="3 4" key="1">
    <citation type="submission" date="2020-08" db="EMBL/GenBank/DDBJ databases">
        <title>Sequencing the genomes of 1000 actinobacteria strains.</title>
        <authorList>
            <person name="Klenk H.-P."/>
        </authorList>
    </citation>
    <scope>NUCLEOTIDE SEQUENCE [LARGE SCALE GENOMIC DNA]</scope>
    <source>
        <strain evidence="3 4">DSM 43149</strain>
    </source>
</reference>
<dbReference type="InterPro" id="IPR029058">
    <property type="entry name" value="AB_hydrolase_fold"/>
</dbReference>
<organism evidence="3 4">
    <name type="scientific">Actinoplanes digitatis</name>
    <dbReference type="NCBI Taxonomy" id="1868"/>
    <lineage>
        <taxon>Bacteria</taxon>
        <taxon>Bacillati</taxon>
        <taxon>Actinomycetota</taxon>
        <taxon>Actinomycetes</taxon>
        <taxon>Micromonosporales</taxon>
        <taxon>Micromonosporaceae</taxon>
        <taxon>Actinoplanes</taxon>
    </lineage>
</organism>
<dbReference type="EMBL" id="JACHNH010000001">
    <property type="protein sequence ID" value="MBB4761451.1"/>
    <property type="molecule type" value="Genomic_DNA"/>
</dbReference>
<keyword evidence="4" id="KW-1185">Reference proteome</keyword>
<dbReference type="AlphaFoldDB" id="A0A7W7MNW8"/>
<dbReference type="PANTHER" id="PTHR11487:SF0">
    <property type="entry name" value="S-ACYL FATTY ACID SYNTHASE THIOESTERASE, MEDIUM CHAIN"/>
    <property type="match status" value="1"/>
</dbReference>
<dbReference type="InterPro" id="IPR001031">
    <property type="entry name" value="Thioesterase"/>
</dbReference>
<proteinExistence type="inferred from homology"/>
<dbReference type="Gene3D" id="3.40.50.1820">
    <property type="entry name" value="alpha/beta hydrolase"/>
    <property type="match status" value="1"/>
</dbReference>
<protein>
    <submittedName>
        <fullName evidence="3">Surfactin synthase thioesterase subunit</fullName>
    </submittedName>
</protein>
<comment type="caution">
    <text evidence="3">The sequence shown here is derived from an EMBL/GenBank/DDBJ whole genome shotgun (WGS) entry which is preliminary data.</text>
</comment>
<evidence type="ECO:0000256" key="1">
    <source>
        <dbReference type="ARBA" id="ARBA00007169"/>
    </source>
</evidence>
<evidence type="ECO:0000313" key="4">
    <source>
        <dbReference type="Proteomes" id="UP000578112"/>
    </source>
</evidence>
<dbReference type="InterPro" id="IPR012223">
    <property type="entry name" value="TEII"/>
</dbReference>
<dbReference type="Proteomes" id="UP000578112">
    <property type="component" value="Unassembled WGS sequence"/>
</dbReference>
<evidence type="ECO:0000313" key="3">
    <source>
        <dbReference type="EMBL" id="MBB4761451.1"/>
    </source>
</evidence>
<dbReference type="PANTHER" id="PTHR11487">
    <property type="entry name" value="THIOESTERASE"/>
    <property type="match status" value="1"/>
</dbReference>
<evidence type="ECO:0000259" key="2">
    <source>
        <dbReference type="Pfam" id="PF00975"/>
    </source>
</evidence>
<comment type="similarity">
    <text evidence="1">Belongs to the thioesterase family.</text>
</comment>
<accession>A0A7W7MNW8</accession>
<feature type="domain" description="Thioesterase" evidence="2">
    <location>
        <begin position="24"/>
        <end position="241"/>
    </location>
</feature>
<dbReference type="Pfam" id="PF00975">
    <property type="entry name" value="Thioesterase"/>
    <property type="match status" value="1"/>
</dbReference>
<sequence length="259" mass="27677">MTIADDATTPWMRRYHPGPGRAVRLVCFPHAGGSASFYHPVSAAHGAGADVICLQYPGRQDRRREPCHTSVAALADAIVAELRTLGEKPTVFFGHSMGAILAFETALRLERDGGGPRTVIASGRRAPSTARAETVHDRDDDGVIAELKRLNGTVPGLLGDDEILRMALPAIRADYEAIETYRGLPGARLRAGITVLTGYADPLTTADEAAAWERHTEGPFRLTGFPGGHFFIAAQQHAVNAEIAADLAAARRPGVEAVR</sequence>
<gene>
    <name evidence="3" type="ORF">BJ971_002007</name>
</gene>
<dbReference type="SUPFAM" id="SSF53474">
    <property type="entry name" value="alpha/beta-Hydrolases"/>
    <property type="match status" value="1"/>
</dbReference>
<dbReference type="GO" id="GO:0008610">
    <property type="term" value="P:lipid biosynthetic process"/>
    <property type="evidence" value="ECO:0007669"/>
    <property type="project" value="TreeGrafter"/>
</dbReference>
<name>A0A7W7MNW8_9ACTN</name>